<evidence type="ECO:0000256" key="2">
    <source>
        <dbReference type="ARBA" id="ARBA00010312"/>
    </source>
</evidence>
<dbReference type="Gene3D" id="3.40.50.740">
    <property type="match status" value="2"/>
</dbReference>
<dbReference type="PROSITE" id="PS00932">
    <property type="entry name" value="MOLYBDOPTERIN_PROK_3"/>
    <property type="match status" value="1"/>
</dbReference>
<dbReference type="InterPro" id="IPR006655">
    <property type="entry name" value="Mopterin_OxRdtase_prok_CS"/>
</dbReference>
<comment type="cofactor">
    <cofactor evidence="1">
        <name>Mo-bis(molybdopterin guanine dinucleotide)</name>
        <dbReference type="ChEBI" id="CHEBI:60539"/>
    </cofactor>
</comment>
<dbReference type="InterPro" id="IPR006963">
    <property type="entry name" value="Mopterin_OxRdtase_4Fe-4S_dom"/>
</dbReference>
<dbReference type="Gene3D" id="3.40.228.10">
    <property type="entry name" value="Dimethylsulfoxide Reductase, domain 2"/>
    <property type="match status" value="1"/>
</dbReference>
<evidence type="ECO:0000313" key="10">
    <source>
        <dbReference type="Proteomes" id="UP001430755"/>
    </source>
</evidence>
<keyword evidence="7" id="KW-0411">Iron-sulfur</keyword>
<dbReference type="EMBL" id="JAJMLW010000001">
    <property type="protein sequence ID" value="MCI2241323.1"/>
    <property type="molecule type" value="Genomic_DNA"/>
</dbReference>
<evidence type="ECO:0000256" key="1">
    <source>
        <dbReference type="ARBA" id="ARBA00001942"/>
    </source>
</evidence>
<dbReference type="RefSeq" id="WP_242163376.1">
    <property type="nucleotide sequence ID" value="NZ_JAJMLW010000001.1"/>
</dbReference>
<dbReference type="Proteomes" id="UP001430755">
    <property type="component" value="Unassembled WGS sequence"/>
</dbReference>
<dbReference type="Pfam" id="PF04879">
    <property type="entry name" value="Molybdop_Fe4S4"/>
    <property type="match status" value="1"/>
</dbReference>
<keyword evidence="3" id="KW-0500">Molybdenum</keyword>
<dbReference type="Gene3D" id="2.40.40.20">
    <property type="match status" value="1"/>
</dbReference>
<dbReference type="PROSITE" id="PS51669">
    <property type="entry name" value="4FE4S_MOW_BIS_MGD"/>
    <property type="match status" value="1"/>
</dbReference>
<evidence type="ECO:0000256" key="3">
    <source>
        <dbReference type="ARBA" id="ARBA00022505"/>
    </source>
</evidence>
<comment type="similarity">
    <text evidence="2">Belongs to the prokaryotic molybdopterin-containing oxidoreductase family.</text>
</comment>
<dbReference type="PANTHER" id="PTHR43742:SF3">
    <property type="entry name" value="DIMETHYL SULFOXIDE REDUCTASE DMSA"/>
    <property type="match status" value="1"/>
</dbReference>
<evidence type="ECO:0000256" key="5">
    <source>
        <dbReference type="ARBA" id="ARBA00023002"/>
    </source>
</evidence>
<keyword evidence="5" id="KW-0560">Oxidoreductase</keyword>
<accession>A0ABS9WEN1</accession>
<protein>
    <submittedName>
        <fullName evidence="9">Molybdopterin-dependent oxidoreductase</fullName>
    </submittedName>
</protein>
<dbReference type="InterPro" id="IPR050612">
    <property type="entry name" value="Prok_Mopterin_Oxidored"/>
</dbReference>
<name>A0ABS9WEN1_9ACTN</name>
<dbReference type="InterPro" id="IPR006657">
    <property type="entry name" value="MoPterin_dinucl-bd_dom"/>
</dbReference>
<dbReference type="SUPFAM" id="SSF50692">
    <property type="entry name" value="ADC-like"/>
    <property type="match status" value="1"/>
</dbReference>
<keyword evidence="10" id="KW-1185">Reference proteome</keyword>
<keyword evidence="4" id="KW-0479">Metal-binding</keyword>
<dbReference type="Pfam" id="PF00384">
    <property type="entry name" value="Molybdopterin"/>
    <property type="match status" value="1"/>
</dbReference>
<proteinExistence type="inferred from homology"/>
<dbReference type="InterPro" id="IPR006656">
    <property type="entry name" value="Mopterin_OxRdtase"/>
</dbReference>
<reference evidence="9" key="1">
    <citation type="submission" date="2021-11" db="EMBL/GenBank/DDBJ databases">
        <title>A Novel Adlercreutzia Species, isolated from a Allomyrina dichotoma larva feces.</title>
        <authorList>
            <person name="Suh M.K."/>
        </authorList>
    </citation>
    <scope>NUCLEOTIDE SEQUENCE</scope>
    <source>
        <strain evidence="9">JBNU-10</strain>
    </source>
</reference>
<dbReference type="SMART" id="SM00926">
    <property type="entry name" value="Molybdop_Fe4S4"/>
    <property type="match status" value="1"/>
</dbReference>
<evidence type="ECO:0000256" key="4">
    <source>
        <dbReference type="ARBA" id="ARBA00022723"/>
    </source>
</evidence>
<comment type="caution">
    <text evidence="9">The sequence shown here is derived from an EMBL/GenBank/DDBJ whole genome shotgun (WGS) entry which is preliminary data.</text>
</comment>
<gene>
    <name evidence="9" type="ORF">LPT13_03005</name>
</gene>
<dbReference type="SUPFAM" id="SSF53706">
    <property type="entry name" value="Formate dehydrogenase/DMSO reductase, domains 1-3"/>
    <property type="match status" value="1"/>
</dbReference>
<keyword evidence="6" id="KW-0408">Iron</keyword>
<evidence type="ECO:0000256" key="6">
    <source>
        <dbReference type="ARBA" id="ARBA00023004"/>
    </source>
</evidence>
<dbReference type="InterPro" id="IPR009010">
    <property type="entry name" value="Asp_de-COase-like_dom_sf"/>
</dbReference>
<feature type="domain" description="4Fe-4S Mo/W bis-MGD-type" evidence="8">
    <location>
        <begin position="12"/>
        <end position="73"/>
    </location>
</feature>
<evidence type="ECO:0000256" key="7">
    <source>
        <dbReference type="ARBA" id="ARBA00023014"/>
    </source>
</evidence>
<dbReference type="Pfam" id="PF01568">
    <property type="entry name" value="Molydop_binding"/>
    <property type="match status" value="1"/>
</dbReference>
<dbReference type="Gene3D" id="2.20.25.90">
    <property type="entry name" value="ADC-like domains"/>
    <property type="match status" value="1"/>
</dbReference>
<dbReference type="PANTHER" id="PTHR43742">
    <property type="entry name" value="TRIMETHYLAMINE-N-OXIDE REDUCTASE"/>
    <property type="match status" value="1"/>
</dbReference>
<organism evidence="9 10">
    <name type="scientific">Adlercreutzia faecimuris</name>
    <dbReference type="NCBI Taxonomy" id="2897341"/>
    <lineage>
        <taxon>Bacteria</taxon>
        <taxon>Bacillati</taxon>
        <taxon>Actinomycetota</taxon>
        <taxon>Coriobacteriia</taxon>
        <taxon>Eggerthellales</taxon>
        <taxon>Eggerthellaceae</taxon>
        <taxon>Adlercreutzia</taxon>
    </lineage>
</organism>
<evidence type="ECO:0000259" key="8">
    <source>
        <dbReference type="PROSITE" id="PS51669"/>
    </source>
</evidence>
<sequence length="850" mass="94519">MDVKLRKGEEGAQWVSVPCWHNCGGRCLIKALVRDGEILRMKTDDVHEDTWERPQMRSCPMGHAMRQQVLGEDRLRHPMKRRHWSPEDPHRELRGVDEWERISWDEALDYLADELKAAKEEAGNESILYMNMINLEGYLGQVLAAFGGYLDCTGTQSTGTFGLANPQFGFGELYGSSNDRMDLENSDYIVLMGHNAAWCAFGQASLYLKHAKEKGAKFVFVGPEYSFTAGFANAQWIPVRPGTDTALLLGVAYSMITRDEDGSLIDWDFLDRCTVGFDAAHMPADARTDESFRDYVLGMSDGIPKTQEWASEICGTPVELIDLFADINSCKNRVSFHSNSAPARCKGSENYPQMLMTIAAMGGHFGTPGNSCANDQYYGAMNSGILVHVPYSGTPVRFTNAGNPVGKCVSLDSIWDAILDGEYWDAGNNFPGCEVHEPVRETCDVRVLISEANNFLASQANTNRGIEAFRKVGFVFASAYYMKVDAQYADVVVPVTTRWENAQAHLYGGTNMKDKECSFASRAPIPRVGESRSDREVAAGVAARLGFDYEAMNPKSDEQCWFEQITQSAVMYPDGPRPIASVTEADLDRYGVEGEPQEGIMPLEQYLDEGGYRQERSYDDPWANPMAQPFAAFVADPEANPLPTTASGKFEIYCQAKSDWFDRVNGYADGGEGIMDFVRVSPLPKHLEAPETYQASFTDWEHKVKGPYPVQMTHLHYLRRAHTDCDNLPWLREALQNPVFINKQDAEERGIKTGDVVRVFNGNGQFLRPASVTRTVMPGVIVVPHGASARIDRATGIDLAGADNILTSSNRTTTPFLNSWNSNLVQYEKYVGSIELPPDCEMPPIIPLAE</sequence>
<evidence type="ECO:0000313" key="9">
    <source>
        <dbReference type="EMBL" id="MCI2241323.1"/>
    </source>
</evidence>